<dbReference type="AlphaFoldDB" id="A0A8B6G5Y1"/>
<protein>
    <submittedName>
        <fullName evidence="9">Uncharacterized protein</fullName>
    </submittedName>
</protein>
<evidence type="ECO:0000256" key="6">
    <source>
        <dbReference type="SAM" id="MobiDB-lite"/>
    </source>
</evidence>
<evidence type="ECO:0000256" key="4">
    <source>
        <dbReference type="ARBA" id="ARBA00023180"/>
    </source>
</evidence>
<feature type="domain" description="Ig-like" evidence="7">
    <location>
        <begin position="329"/>
        <end position="430"/>
    </location>
</feature>
<dbReference type="PANTHER" id="PTHR11640:SF136">
    <property type="entry name" value="NEPHRIN"/>
    <property type="match status" value="1"/>
</dbReference>
<comment type="caution">
    <text evidence="9">The sequence shown here is derived from an EMBL/GenBank/DDBJ whole genome shotgun (WGS) entry which is preliminary data.</text>
</comment>
<dbReference type="InterPro" id="IPR013162">
    <property type="entry name" value="CD80_C2-set"/>
</dbReference>
<keyword evidence="5" id="KW-0393">Immunoglobulin domain</keyword>
<name>A0A8B6G5Y1_MYTGA</name>
<dbReference type="CDD" id="cd00063">
    <property type="entry name" value="FN3"/>
    <property type="match status" value="1"/>
</dbReference>
<reference evidence="9" key="1">
    <citation type="submission" date="2018-11" db="EMBL/GenBank/DDBJ databases">
        <authorList>
            <person name="Alioto T."/>
            <person name="Alioto T."/>
        </authorList>
    </citation>
    <scope>NUCLEOTIDE SEQUENCE</scope>
</reference>
<keyword evidence="10" id="KW-1185">Reference proteome</keyword>
<feature type="domain" description="Ig-like" evidence="7">
    <location>
        <begin position="544"/>
        <end position="643"/>
    </location>
</feature>
<dbReference type="InterPro" id="IPR051275">
    <property type="entry name" value="Cell_adhesion_signaling"/>
</dbReference>
<dbReference type="PROSITE" id="PS50835">
    <property type="entry name" value="IG_LIKE"/>
    <property type="match status" value="3"/>
</dbReference>
<dbReference type="OrthoDB" id="6153876at2759"/>
<feature type="domain" description="Fibronectin type-III" evidence="8">
    <location>
        <begin position="650"/>
        <end position="744"/>
    </location>
</feature>
<evidence type="ECO:0000313" key="9">
    <source>
        <dbReference type="EMBL" id="VDI59176.1"/>
    </source>
</evidence>
<evidence type="ECO:0000259" key="7">
    <source>
        <dbReference type="PROSITE" id="PS50835"/>
    </source>
</evidence>
<proteinExistence type="predicted"/>
<evidence type="ECO:0000256" key="2">
    <source>
        <dbReference type="ARBA" id="ARBA00023136"/>
    </source>
</evidence>
<organism evidence="9 10">
    <name type="scientific">Mytilus galloprovincialis</name>
    <name type="common">Mediterranean mussel</name>
    <dbReference type="NCBI Taxonomy" id="29158"/>
    <lineage>
        <taxon>Eukaryota</taxon>
        <taxon>Metazoa</taxon>
        <taxon>Spiralia</taxon>
        <taxon>Lophotrochozoa</taxon>
        <taxon>Mollusca</taxon>
        <taxon>Bivalvia</taxon>
        <taxon>Autobranchia</taxon>
        <taxon>Pteriomorphia</taxon>
        <taxon>Mytilida</taxon>
        <taxon>Mytiloidea</taxon>
        <taxon>Mytilidae</taxon>
        <taxon>Mytilinae</taxon>
        <taxon>Mytilus</taxon>
    </lineage>
</organism>
<evidence type="ECO:0000259" key="8">
    <source>
        <dbReference type="PROSITE" id="PS50853"/>
    </source>
</evidence>
<dbReference type="PROSITE" id="PS50853">
    <property type="entry name" value="FN3"/>
    <property type="match status" value="1"/>
</dbReference>
<feature type="domain" description="Ig-like" evidence="7">
    <location>
        <begin position="444"/>
        <end position="537"/>
    </location>
</feature>
<dbReference type="InterPro" id="IPR003961">
    <property type="entry name" value="FN3_dom"/>
</dbReference>
<dbReference type="SUPFAM" id="SSF48726">
    <property type="entry name" value="Immunoglobulin"/>
    <property type="match status" value="3"/>
</dbReference>
<feature type="non-terminal residue" evidence="9">
    <location>
        <position position="744"/>
    </location>
</feature>
<evidence type="ECO:0000313" key="10">
    <source>
        <dbReference type="Proteomes" id="UP000596742"/>
    </source>
</evidence>
<dbReference type="InterPro" id="IPR036116">
    <property type="entry name" value="FN3_sf"/>
</dbReference>
<evidence type="ECO:0000256" key="1">
    <source>
        <dbReference type="ARBA" id="ARBA00004479"/>
    </source>
</evidence>
<keyword evidence="3" id="KW-1015">Disulfide bond</keyword>
<dbReference type="InterPro" id="IPR036179">
    <property type="entry name" value="Ig-like_dom_sf"/>
</dbReference>
<feature type="compositionally biased region" description="Low complexity" evidence="6">
    <location>
        <begin position="249"/>
        <end position="262"/>
    </location>
</feature>
<dbReference type="GO" id="GO:0050839">
    <property type="term" value="F:cell adhesion molecule binding"/>
    <property type="evidence" value="ECO:0007669"/>
    <property type="project" value="TreeGrafter"/>
</dbReference>
<dbReference type="GO" id="GO:0005886">
    <property type="term" value="C:plasma membrane"/>
    <property type="evidence" value="ECO:0007669"/>
    <property type="project" value="TreeGrafter"/>
</dbReference>
<sequence>MDAYFHIPNFSQVSSFPETGLGRQGLQFQGYAFWPGYCTPSFYQDFSDGGVLSSYSGSTHSLLPRRFSYQESLPISFGGTHQFVYPFTPETGFFDFMGKIRDNSQSEFQFPGRTFSDRSAFKVQLFLTQFSLFVNFQLVAWLLPHLQWWLQEKTSSEGSFVGSSRPQPNFVHRCESDGLGSLSGGQDSIRPLVRCSVGGTHQSARDESCVSFSPSVSGCDSGSVTTGCHGQLHSSGLSSESRGDPFLFSVSSEQGNSSSVSQSRYNSVSETCSRQSKSSGGCSLPFPCSSEHRMGNSSISVSGDHSLLGSSSYRSFCHQSESQVGDLQPVTTVTITPSRDSNMIDVIDGDSQSFSCTTGLSRPAAWIQWYIGSQNVTNQAQPQTPQPDGDKFISSSTMVYTGKDADHKKSIYCEAINIEGRNKVKSNETSIFIQIPLTRVTITPAVINNSADVVVGDTRTFSCSTGLSRPAARIQWYIGGDNVTNQAQPQTPHPDGDKFISYSTMMYTGKDEDHNNNIYCEAVNTEKRDKVKSIEITLNLEIPPTALTITPLADNNVFGIMKGDTETLNCTTNSCRPAARIHWYIGTLNVTNHAQQQTQQLDGDKFVSSSRLVYHGKDADHNKTIYCEAVTVEGKYKVKSRIQFIYIFREPIPPSYIYVVCKSTTAIVILKLIENGMVADDLYIQYTAGGQNMTSIKLHIIDTMHHIEYTVTGLYPGKHYNFSVLASNPFGETSSKQIECETDT</sequence>
<feature type="region of interest" description="Disordered" evidence="6">
    <location>
        <begin position="234"/>
        <end position="262"/>
    </location>
</feature>
<dbReference type="InterPro" id="IPR007110">
    <property type="entry name" value="Ig-like_dom"/>
</dbReference>
<evidence type="ECO:0000256" key="5">
    <source>
        <dbReference type="ARBA" id="ARBA00023319"/>
    </source>
</evidence>
<accession>A0A8B6G5Y1</accession>
<dbReference type="GO" id="GO:0005911">
    <property type="term" value="C:cell-cell junction"/>
    <property type="evidence" value="ECO:0007669"/>
    <property type="project" value="TreeGrafter"/>
</dbReference>
<dbReference type="InterPro" id="IPR013783">
    <property type="entry name" value="Ig-like_fold"/>
</dbReference>
<keyword evidence="2" id="KW-0472">Membrane</keyword>
<dbReference type="EMBL" id="UYJE01007921">
    <property type="protein sequence ID" value="VDI59176.1"/>
    <property type="molecule type" value="Genomic_DNA"/>
</dbReference>
<dbReference type="PANTHER" id="PTHR11640">
    <property type="entry name" value="NEPHRIN"/>
    <property type="match status" value="1"/>
</dbReference>
<comment type="subcellular location">
    <subcellularLocation>
        <location evidence="1">Membrane</location>
        <topology evidence="1">Single-pass type I membrane protein</topology>
    </subcellularLocation>
</comment>
<evidence type="ECO:0000256" key="3">
    <source>
        <dbReference type="ARBA" id="ARBA00023157"/>
    </source>
</evidence>
<gene>
    <name evidence="9" type="ORF">MGAL_10B039918</name>
</gene>
<keyword evidence="4" id="KW-0325">Glycoprotein</keyword>
<dbReference type="Proteomes" id="UP000596742">
    <property type="component" value="Unassembled WGS sequence"/>
</dbReference>
<dbReference type="SUPFAM" id="SSF49265">
    <property type="entry name" value="Fibronectin type III"/>
    <property type="match status" value="1"/>
</dbReference>
<dbReference type="Pfam" id="PF08205">
    <property type="entry name" value="C2-set_2"/>
    <property type="match status" value="3"/>
</dbReference>
<dbReference type="GO" id="GO:0098609">
    <property type="term" value="P:cell-cell adhesion"/>
    <property type="evidence" value="ECO:0007669"/>
    <property type="project" value="TreeGrafter"/>
</dbReference>
<dbReference type="Gene3D" id="2.60.40.10">
    <property type="entry name" value="Immunoglobulins"/>
    <property type="match status" value="4"/>
</dbReference>